<name>A0A656KJK4_BLUGR</name>
<dbReference type="AlphaFoldDB" id="A0A656KJK4"/>
<protein>
    <recommendedName>
        <fullName evidence="3">DNA mismatch repair protein HSM3 N-terminal domain-containing protein</fullName>
    </recommendedName>
</protein>
<organism evidence="1 2">
    <name type="scientific">Blumeria graminis f. sp. tritici 96224</name>
    <dbReference type="NCBI Taxonomy" id="1268274"/>
    <lineage>
        <taxon>Eukaryota</taxon>
        <taxon>Fungi</taxon>
        <taxon>Dikarya</taxon>
        <taxon>Ascomycota</taxon>
        <taxon>Pezizomycotina</taxon>
        <taxon>Leotiomycetes</taxon>
        <taxon>Erysiphales</taxon>
        <taxon>Erysiphaceae</taxon>
        <taxon>Blumeria</taxon>
    </lineage>
</organism>
<dbReference type="EMBL" id="KE375187">
    <property type="protein sequence ID" value="EPQ62151.1"/>
    <property type="molecule type" value="Genomic_DNA"/>
</dbReference>
<proteinExistence type="predicted"/>
<dbReference type="OrthoDB" id="4538483at2759"/>
<gene>
    <name evidence="1" type="ORF">BGT96224_3630</name>
</gene>
<evidence type="ECO:0000313" key="1">
    <source>
        <dbReference type="EMBL" id="EPQ62151.1"/>
    </source>
</evidence>
<sequence length="361" mass="40362">MATLGISGLERLKNHLLQLSEDPEIPLDEPLFDEAVSSKQLLIIPDENIQPVIPQLLPPLTKILPTYQRDPSILASLTTKLLQPLQFTEILVTASEHDICHALQSTYPSSAILGIMIISKAAHSPSYTTILSNMKSLLTTFFYTWLSTPHVSVGEAATKVLGDLLEMDCDGTNKPSELNHEGGNATVIRKRPPGQGLLWRRVFYDFDIYSLFFSLCGPAHVETVTQPGLDPRQKSLAQARLLQLLPRLAMLDLYTLIHTPFPVTVDKQDTPLPALLPFAAEQMVDKTDILMHMTLVHFYKDLLILMSRYILPPSTLSYIGSLITRVAREDTLLQNCLNTITRDPETSPELLKLMNYMGYSD</sequence>
<dbReference type="Gene3D" id="1.25.10.50">
    <property type="match status" value="1"/>
</dbReference>
<evidence type="ECO:0008006" key="3">
    <source>
        <dbReference type="Google" id="ProtNLM"/>
    </source>
</evidence>
<dbReference type="Proteomes" id="UP000053110">
    <property type="component" value="Unassembled WGS sequence"/>
</dbReference>
<evidence type="ECO:0000313" key="2">
    <source>
        <dbReference type="Proteomes" id="UP000053110"/>
    </source>
</evidence>
<accession>A0A656KJK4</accession>
<reference evidence="2" key="1">
    <citation type="journal article" date="2013" name="Nat. Genet.">
        <title>The wheat powdery mildew genome shows the unique evolution of an obligate biotroph.</title>
        <authorList>
            <person name="Wicker T."/>
            <person name="Oberhaensli S."/>
            <person name="Parlange F."/>
            <person name="Buchmann J.P."/>
            <person name="Shatalina M."/>
            <person name="Roffler S."/>
            <person name="Ben-David R."/>
            <person name="Dolezel J."/>
            <person name="Simkova H."/>
            <person name="Schulze-Lefert P."/>
            <person name="Spanu P.D."/>
            <person name="Bruggmann R."/>
            <person name="Amselem J."/>
            <person name="Quesneville H."/>
            <person name="Ver Loren van Themaat E."/>
            <person name="Paape T."/>
            <person name="Shimizu K.K."/>
            <person name="Keller B."/>
        </authorList>
    </citation>
    <scope>NUCLEOTIDE SEQUENCE [LARGE SCALE GENOMIC DNA]</scope>
    <source>
        <strain evidence="2">96224</strain>
    </source>
</reference>